<dbReference type="Gene3D" id="1.20.1280.50">
    <property type="match status" value="1"/>
</dbReference>
<dbReference type="SMART" id="SM00256">
    <property type="entry name" value="FBOX"/>
    <property type="match status" value="1"/>
</dbReference>
<dbReference type="InterPro" id="IPR001810">
    <property type="entry name" value="F-box_dom"/>
</dbReference>
<evidence type="ECO:0000259" key="1">
    <source>
        <dbReference type="SMART" id="SM00256"/>
    </source>
</evidence>
<accession>A0A6J1GXN4</accession>
<dbReference type="Gene3D" id="2.120.10.80">
    <property type="entry name" value="Kelch-type beta propeller"/>
    <property type="match status" value="1"/>
</dbReference>
<name>A0A6J1GXN4_CUCMO</name>
<dbReference type="RefSeq" id="XP_022956902.1">
    <property type="nucleotide sequence ID" value="XM_023101134.1"/>
</dbReference>
<gene>
    <name evidence="3" type="primary">LOC111458448</name>
</gene>
<proteinExistence type="predicted"/>
<dbReference type="PANTHER" id="PTHR31672">
    <property type="entry name" value="BNACNNG10540D PROTEIN"/>
    <property type="match status" value="1"/>
</dbReference>
<evidence type="ECO:0000313" key="2">
    <source>
        <dbReference type="Proteomes" id="UP000504609"/>
    </source>
</evidence>
<protein>
    <submittedName>
        <fullName evidence="3">F-box/kelch-repeat protein At1g23390</fullName>
    </submittedName>
</protein>
<dbReference type="SUPFAM" id="SSF117281">
    <property type="entry name" value="Kelch motif"/>
    <property type="match status" value="1"/>
</dbReference>
<dbReference type="GeneID" id="111458448"/>
<feature type="domain" description="F-box" evidence="1">
    <location>
        <begin position="18"/>
        <end position="55"/>
    </location>
</feature>
<reference evidence="3" key="1">
    <citation type="submission" date="2025-08" db="UniProtKB">
        <authorList>
            <consortium name="RefSeq"/>
        </authorList>
    </citation>
    <scope>IDENTIFICATION</scope>
    <source>
        <tissue evidence="3">Young leaves</tissue>
    </source>
</reference>
<dbReference type="Proteomes" id="UP000504609">
    <property type="component" value="Unplaced"/>
</dbReference>
<sequence>MSTEETADEQDGAAVHGDILECILSHLPLIDLASSSSVSRGWERAVSSSISHFNALKPWLLLHFHPKSSPSAAAYDPRSAVWMNINYHSPIPPTAHLQSSHSSLLYTLTPSKFSFSIDPLHLTWDHVDPPLTWRTDPIVALVAHRVIIVAGTSVFNDEPPAVEIHDLKSNTWDTCEELPSIFAEYATAMWFSIAVDDNNLHVMHKTSGAIFSFDPIKKSWAGPFDMKPDPDVFSSIIGFAGGGMVIVGLLGSPEDVKSVKIYEVVVQFSEWRKIGEMPKSLVEKLQGESAEMASIGMSSAGDFIFLHHGSDPVEVIQCEVVSGGDGGCRWGIVPNTVVDDRTRLRRLVFTSSNVGVEDLQRALRSESPQTTINVKESDGLN</sequence>
<dbReference type="AlphaFoldDB" id="A0A6J1GXN4"/>
<organism evidence="2 3">
    <name type="scientific">Cucurbita moschata</name>
    <name type="common">Winter crookneck squash</name>
    <name type="synonym">Cucurbita pepo var. moschata</name>
    <dbReference type="NCBI Taxonomy" id="3662"/>
    <lineage>
        <taxon>Eukaryota</taxon>
        <taxon>Viridiplantae</taxon>
        <taxon>Streptophyta</taxon>
        <taxon>Embryophyta</taxon>
        <taxon>Tracheophyta</taxon>
        <taxon>Spermatophyta</taxon>
        <taxon>Magnoliopsida</taxon>
        <taxon>eudicotyledons</taxon>
        <taxon>Gunneridae</taxon>
        <taxon>Pentapetalae</taxon>
        <taxon>rosids</taxon>
        <taxon>fabids</taxon>
        <taxon>Cucurbitales</taxon>
        <taxon>Cucurbitaceae</taxon>
        <taxon>Cucurbiteae</taxon>
        <taxon>Cucurbita</taxon>
    </lineage>
</organism>
<dbReference type="InterPro" id="IPR015915">
    <property type="entry name" value="Kelch-typ_b-propeller"/>
</dbReference>
<dbReference type="SUPFAM" id="SSF81383">
    <property type="entry name" value="F-box domain"/>
    <property type="match status" value="1"/>
</dbReference>
<dbReference type="InterPro" id="IPR050796">
    <property type="entry name" value="SCF_F-box_component"/>
</dbReference>
<dbReference type="KEGG" id="cmos:111458448"/>
<dbReference type="PANTHER" id="PTHR31672:SF8">
    <property type="entry name" value="F-BOX DOMAIN-CONTAINING PROTEIN"/>
    <property type="match status" value="1"/>
</dbReference>
<dbReference type="CDD" id="cd09917">
    <property type="entry name" value="F-box_SF"/>
    <property type="match status" value="1"/>
</dbReference>
<dbReference type="InterPro" id="IPR036047">
    <property type="entry name" value="F-box-like_dom_sf"/>
</dbReference>
<evidence type="ECO:0000313" key="3">
    <source>
        <dbReference type="RefSeq" id="XP_022956902.1"/>
    </source>
</evidence>
<dbReference type="Pfam" id="PF00646">
    <property type="entry name" value="F-box"/>
    <property type="match status" value="1"/>
</dbReference>
<keyword evidence="2" id="KW-1185">Reference proteome</keyword>